<evidence type="ECO:0008006" key="4">
    <source>
        <dbReference type="Google" id="ProtNLM"/>
    </source>
</evidence>
<organism evidence="3">
    <name type="scientific">Oceaniferula spumae</name>
    <dbReference type="NCBI Taxonomy" id="2979115"/>
    <lineage>
        <taxon>Bacteria</taxon>
        <taxon>Pseudomonadati</taxon>
        <taxon>Verrucomicrobiota</taxon>
        <taxon>Verrucomicrobiia</taxon>
        <taxon>Verrucomicrobiales</taxon>
        <taxon>Verrucomicrobiaceae</taxon>
        <taxon>Oceaniferula</taxon>
    </lineage>
</organism>
<keyword evidence="2" id="KW-0812">Transmembrane</keyword>
<keyword evidence="1" id="KW-0802">TPR repeat</keyword>
<dbReference type="AlphaFoldDB" id="A0AAT9FJI4"/>
<dbReference type="KEGG" id="osu:NT6N_11470"/>
<dbReference type="PROSITE" id="PS50005">
    <property type="entry name" value="TPR"/>
    <property type="match status" value="1"/>
</dbReference>
<evidence type="ECO:0000313" key="3">
    <source>
        <dbReference type="EMBL" id="BDS06107.1"/>
    </source>
</evidence>
<dbReference type="InterPro" id="IPR011990">
    <property type="entry name" value="TPR-like_helical_dom_sf"/>
</dbReference>
<dbReference type="SUPFAM" id="SSF48452">
    <property type="entry name" value="TPR-like"/>
    <property type="match status" value="1"/>
</dbReference>
<evidence type="ECO:0000256" key="1">
    <source>
        <dbReference type="PROSITE-ProRule" id="PRU00339"/>
    </source>
</evidence>
<keyword evidence="2" id="KW-0472">Membrane</keyword>
<dbReference type="Gene3D" id="1.25.40.10">
    <property type="entry name" value="Tetratricopeptide repeat domain"/>
    <property type="match status" value="1"/>
</dbReference>
<name>A0AAT9FJI4_9BACT</name>
<gene>
    <name evidence="3" type="ORF">NT6N_11470</name>
</gene>
<reference evidence="3" key="1">
    <citation type="submission" date="2024-07" db="EMBL/GenBank/DDBJ databases">
        <title>Complete genome sequence of Verrucomicrobiaceae bacterium NT6N.</title>
        <authorList>
            <person name="Huang C."/>
            <person name="Takami H."/>
            <person name="Hamasaki K."/>
        </authorList>
    </citation>
    <scope>NUCLEOTIDE SEQUENCE</scope>
    <source>
        <strain evidence="3">NT6N</strain>
    </source>
</reference>
<feature type="transmembrane region" description="Helical" evidence="2">
    <location>
        <begin position="142"/>
        <end position="164"/>
    </location>
</feature>
<keyword evidence="2" id="KW-1133">Transmembrane helix</keyword>
<dbReference type="EMBL" id="AP026866">
    <property type="protein sequence ID" value="BDS06107.1"/>
    <property type="molecule type" value="Genomic_DNA"/>
</dbReference>
<dbReference type="SMART" id="SM00028">
    <property type="entry name" value="TPR"/>
    <property type="match status" value="1"/>
</dbReference>
<accession>A0AAT9FJI4</accession>
<evidence type="ECO:0000256" key="2">
    <source>
        <dbReference type="SAM" id="Phobius"/>
    </source>
</evidence>
<dbReference type="InterPro" id="IPR019734">
    <property type="entry name" value="TPR_rpt"/>
</dbReference>
<feature type="repeat" description="TPR" evidence="1">
    <location>
        <begin position="71"/>
        <end position="104"/>
    </location>
</feature>
<protein>
    <recommendedName>
        <fullName evidence="4">Tetratricopeptide repeat protein</fullName>
    </recommendedName>
</protein>
<proteinExistence type="predicted"/>
<feature type="transmembrane region" description="Helical" evidence="2">
    <location>
        <begin position="171"/>
        <end position="191"/>
    </location>
</feature>
<sequence>MNRILMIILCIMPACLMATEKKDESIFTEANDLFHQANAEALVNPSKAQDLYQKSILKYKFLIEQRDIQTAGLHENLGNAYFFAGEQGRAVLHYQRALDLDPLDTDVLHNLQYVRSLTIDELPVTTSQMVKNALTFWHRWPFALRAACFGLAHIALWGLVAMLFYRRARWIYWSMGSAAALSIIFGLSLLASHQRWDNAVDGVVVEREVIARQGDGFIYDNAFTSPLHAGTEFTMLEKRGEWYHAQLLNGDTCWLPLNSVELVEN</sequence>